<comment type="caution">
    <text evidence="2">The sequence shown here is derived from an EMBL/GenBank/DDBJ whole genome shotgun (WGS) entry which is preliminary data.</text>
</comment>
<name>A0AAU9WCL3_9CNID</name>
<accession>A0AAU9WCL3</accession>
<evidence type="ECO:0000256" key="1">
    <source>
        <dbReference type="SAM" id="Phobius"/>
    </source>
</evidence>
<organism evidence="2 3">
    <name type="scientific">Pocillopora meandrina</name>
    <dbReference type="NCBI Taxonomy" id="46732"/>
    <lineage>
        <taxon>Eukaryota</taxon>
        <taxon>Metazoa</taxon>
        <taxon>Cnidaria</taxon>
        <taxon>Anthozoa</taxon>
        <taxon>Hexacorallia</taxon>
        <taxon>Scleractinia</taxon>
        <taxon>Astrocoeniina</taxon>
        <taxon>Pocilloporidae</taxon>
        <taxon>Pocillopora</taxon>
    </lineage>
</organism>
<keyword evidence="3" id="KW-1185">Reference proteome</keyword>
<evidence type="ECO:0000313" key="3">
    <source>
        <dbReference type="Proteomes" id="UP001159428"/>
    </source>
</evidence>
<keyword evidence="1" id="KW-0812">Transmembrane</keyword>
<dbReference type="Proteomes" id="UP001159428">
    <property type="component" value="Unassembled WGS sequence"/>
</dbReference>
<feature type="transmembrane region" description="Helical" evidence="1">
    <location>
        <begin position="165"/>
        <end position="187"/>
    </location>
</feature>
<proteinExistence type="predicted"/>
<keyword evidence="1" id="KW-1133">Transmembrane helix</keyword>
<dbReference type="AlphaFoldDB" id="A0AAU9WCL3"/>
<dbReference type="EMBL" id="CALNXJ010000013">
    <property type="protein sequence ID" value="CAH3112405.1"/>
    <property type="molecule type" value="Genomic_DNA"/>
</dbReference>
<sequence>MSAIEKKTKHQVDELREGVKNMSVDMRMFSLTMRSLYAEKAVGTDEEVAKEFRKLRDDTRNDAMVYIEGILPLTTEFVTSISTYFEYYDALTFDEWCENISMIRNQATEYKKLCHTMLKMHEEILVPLKKRRDQAGILLKKMTLLVAEFEKKKAELERKAGKKRFWAQALCFIPSIGAIAGGILHAAGDKNLAKAVATDNQAKIQEAAALAVREALIPAFEAFIGGISKVAGFFSVMEHELQKFENNAKKSEDDPQFIFFKVMKVEAKDMKSICQVFYAGLPDVKTDFKALPTEGTDRNYVDEWLEKQKKMIEEECRGKLATKMLRAIAHALEKKVEDAANQKPQSS</sequence>
<reference evidence="2 3" key="1">
    <citation type="submission" date="2022-05" db="EMBL/GenBank/DDBJ databases">
        <authorList>
            <consortium name="Genoscope - CEA"/>
            <person name="William W."/>
        </authorList>
    </citation>
    <scope>NUCLEOTIDE SEQUENCE [LARGE SCALE GENOMIC DNA]</scope>
</reference>
<protein>
    <submittedName>
        <fullName evidence="2">Uncharacterized protein</fullName>
    </submittedName>
</protein>
<keyword evidence="1" id="KW-0472">Membrane</keyword>
<evidence type="ECO:0000313" key="2">
    <source>
        <dbReference type="EMBL" id="CAH3112405.1"/>
    </source>
</evidence>
<gene>
    <name evidence="2" type="ORF">PMEA_00005151</name>
</gene>